<feature type="region of interest" description="Disordered" evidence="1">
    <location>
        <begin position="140"/>
        <end position="257"/>
    </location>
</feature>
<feature type="compositionally biased region" description="Low complexity" evidence="1">
    <location>
        <begin position="188"/>
        <end position="201"/>
    </location>
</feature>
<reference evidence="3 4" key="1">
    <citation type="submission" date="2019-07" db="EMBL/GenBank/DDBJ databases">
        <title>Rhodotorula toruloides NBRC10032 genome sequencing.</title>
        <authorList>
            <person name="Shida Y."/>
            <person name="Takaku H."/>
            <person name="Ogasawara W."/>
            <person name="Mori K."/>
        </authorList>
    </citation>
    <scope>NUCLEOTIDE SEQUENCE [LARGE SCALE GENOMIC DNA]</scope>
    <source>
        <strain evidence="3 4">NBRC10032</strain>
    </source>
</reference>
<feature type="compositionally biased region" description="Polar residues" evidence="1">
    <location>
        <begin position="229"/>
        <end position="250"/>
    </location>
</feature>
<dbReference type="EMBL" id="BJWK01000001">
    <property type="protein sequence ID" value="GEM06399.1"/>
    <property type="molecule type" value="Genomic_DNA"/>
</dbReference>
<evidence type="ECO:0000259" key="2">
    <source>
        <dbReference type="Pfam" id="PF14616"/>
    </source>
</evidence>
<dbReference type="Proteomes" id="UP000321518">
    <property type="component" value="Unassembled WGS sequence"/>
</dbReference>
<feature type="region of interest" description="Disordered" evidence="1">
    <location>
        <begin position="632"/>
        <end position="683"/>
    </location>
</feature>
<evidence type="ECO:0000313" key="4">
    <source>
        <dbReference type="Proteomes" id="UP000321518"/>
    </source>
</evidence>
<sequence>MDGFLDPSLGSTLAFLDASAQLHPQTGAGSLGVPGQPLSAFEYDTWLVPSVADAYEHQAGLSVSQGGSSASSALLDGRPEALAPPAQPFGVLNSEAGRSLSRHGSGAVTPLEAQHGSAHNASEALQLAYAAAEYTNGIFHPGPPASAHERQHAYPRTPAPLQASPRSNAAPDPSSYSIAAYGQESPARRAPSPRKAAAAVANTPQRRQLRSPAQFDTINEDVDRRTDPLTASGSRRNGQAVLSGTQTPRTPQADESVPEAALHLLRLAQPDGSAGSVATNSTGRADDDISNADDAEGESDDTSINSSDVHHKPLQQLFVEGNGVVAGHAQLETRVWQHNPDQPPLHVQRTAGPGSHRLSTTSSVTSTRGRQHIPARPQREASIASTRSRASEAGSSTTPAPPPVASSSSSTRRSTRARKPRVSASVADVMSDDAESEGEYKEEEDDDADASDGGRSKRKGKGAAGKMKKATKRQSTAGPGGTPAKKARTSNGNNASPAAPAPPRKARRQAFIPPNLRNRTFPPHVEINSSFPRFYRAFPVPSAFAPDSYILKAPTPSRTQLMLQNAAMNLAAQAPPLPTPPMGMYDDDAFAHQYYAGPHTPVASTSTASLSSISVDPNAQFHLYNLPPSFGHSQPQAYSPPSTSHSHHAAQLSPQLSTASSSVSVTPLSPSQQSTPPSTAASTASSAVATPAAYAGPYTIPGPNGVLIMQPPLEAKWNKPSDPLNLYWPRFVRGNADDKCGMCPICAEPKERGGEGEIKWLKLKNSSFVYHMSYAHGLSNLTGLPFSPPVQTRVVSLPASTKDQRSQMTEGLCHKCNVWVPLLSVKNIDAIVPELIWWKHAKKCHGDTTIPGEGDVYVQDGVYQLILQRKAEHGATG</sequence>
<feature type="compositionally biased region" description="Acidic residues" evidence="1">
    <location>
        <begin position="288"/>
        <end position="301"/>
    </location>
</feature>
<dbReference type="AlphaFoldDB" id="A0A511K7T5"/>
<dbReference type="Pfam" id="PF14616">
    <property type="entry name" value="Rua1_C"/>
    <property type="match status" value="1"/>
</dbReference>
<gene>
    <name evidence="3" type="ORF">Rt10032_c01g0416</name>
</gene>
<dbReference type="PANTHER" id="PTHR28125">
    <property type="entry name" value="MEIOTIC EXPRESSION UP-REGULATED PROTEIN 26"/>
    <property type="match status" value="1"/>
</dbReference>
<feature type="region of interest" description="Disordered" evidence="1">
    <location>
        <begin position="62"/>
        <end position="119"/>
    </location>
</feature>
<feature type="compositionally biased region" description="Basic residues" evidence="1">
    <location>
        <begin position="456"/>
        <end position="472"/>
    </location>
</feature>
<dbReference type="InterPro" id="IPR028012">
    <property type="entry name" value="Rua1_C"/>
</dbReference>
<comment type="caution">
    <text evidence="3">The sequence shown here is derived from an EMBL/GenBank/DDBJ whole genome shotgun (WGS) entry which is preliminary data.</text>
</comment>
<feature type="domain" description="Transcription regulator Rua1 C-terminal" evidence="2">
    <location>
        <begin position="723"/>
        <end position="845"/>
    </location>
</feature>
<feature type="compositionally biased region" description="Acidic residues" evidence="1">
    <location>
        <begin position="430"/>
        <end position="450"/>
    </location>
</feature>
<evidence type="ECO:0000256" key="1">
    <source>
        <dbReference type="SAM" id="MobiDB-lite"/>
    </source>
</evidence>
<accession>A0A511K7T5</accession>
<feature type="region of interest" description="Disordered" evidence="1">
    <location>
        <begin position="270"/>
        <end position="308"/>
    </location>
</feature>
<feature type="compositionally biased region" description="Low complexity" evidence="1">
    <location>
        <begin position="62"/>
        <end position="75"/>
    </location>
</feature>
<protein>
    <recommendedName>
        <fullName evidence="2">Transcription regulator Rua1 C-terminal domain-containing protein</fullName>
    </recommendedName>
</protein>
<evidence type="ECO:0000313" key="3">
    <source>
        <dbReference type="EMBL" id="GEM06399.1"/>
    </source>
</evidence>
<proteinExistence type="predicted"/>
<dbReference type="OrthoDB" id="5595379at2759"/>
<feature type="region of interest" description="Disordered" evidence="1">
    <location>
        <begin position="339"/>
        <end position="506"/>
    </location>
</feature>
<dbReference type="PANTHER" id="PTHR28125:SF3">
    <property type="entry name" value="TRANSCRIPTION REGULATOR RUA1 C-TERMINAL DOMAIN-CONTAINING PROTEIN"/>
    <property type="match status" value="1"/>
</dbReference>
<feature type="compositionally biased region" description="Low complexity" evidence="1">
    <location>
        <begin position="639"/>
        <end position="683"/>
    </location>
</feature>
<organism evidence="3 4">
    <name type="scientific">Rhodotorula toruloides</name>
    <name type="common">Yeast</name>
    <name type="synonym">Rhodosporidium toruloides</name>
    <dbReference type="NCBI Taxonomy" id="5286"/>
    <lineage>
        <taxon>Eukaryota</taxon>
        <taxon>Fungi</taxon>
        <taxon>Dikarya</taxon>
        <taxon>Basidiomycota</taxon>
        <taxon>Pucciniomycotina</taxon>
        <taxon>Microbotryomycetes</taxon>
        <taxon>Sporidiobolales</taxon>
        <taxon>Sporidiobolaceae</taxon>
        <taxon>Rhodotorula</taxon>
    </lineage>
</organism>
<name>A0A511K7T5_RHOTO</name>